<dbReference type="Pfam" id="PF00271">
    <property type="entry name" value="Helicase_C"/>
    <property type="match status" value="1"/>
</dbReference>
<keyword evidence="7" id="KW-0378">Hydrolase</keyword>
<proteinExistence type="predicted"/>
<dbReference type="SMART" id="SM00490">
    <property type="entry name" value="HELICc"/>
    <property type="match status" value="1"/>
</dbReference>
<dbReference type="Pfam" id="PF00176">
    <property type="entry name" value="SNF2-rel_dom"/>
    <property type="match status" value="2"/>
</dbReference>
<feature type="region of interest" description="Disordered" evidence="18">
    <location>
        <begin position="1192"/>
        <end position="1236"/>
    </location>
</feature>
<evidence type="ECO:0000313" key="21">
    <source>
        <dbReference type="EMBL" id="GFS63608.1"/>
    </source>
</evidence>
<dbReference type="PANTHER" id="PTHR45629:SF7">
    <property type="entry name" value="DNA EXCISION REPAIR PROTEIN ERCC-6-RELATED"/>
    <property type="match status" value="1"/>
</dbReference>
<dbReference type="InterPro" id="IPR038718">
    <property type="entry name" value="SNF2-like_sf"/>
</dbReference>
<dbReference type="SMART" id="SM00487">
    <property type="entry name" value="DEXDc"/>
    <property type="match status" value="1"/>
</dbReference>
<keyword evidence="17" id="KW-0175">Coiled coil</keyword>
<dbReference type="GO" id="GO:0005524">
    <property type="term" value="F:ATP binding"/>
    <property type="evidence" value="ECO:0007669"/>
    <property type="project" value="UniProtKB-KW"/>
</dbReference>
<dbReference type="PANTHER" id="PTHR45629">
    <property type="entry name" value="SNF2/RAD54 FAMILY MEMBER"/>
    <property type="match status" value="1"/>
</dbReference>
<dbReference type="EMBL" id="BMAV01027931">
    <property type="protein sequence ID" value="GFS63608.1"/>
    <property type="molecule type" value="Genomic_DNA"/>
</dbReference>
<feature type="region of interest" description="Disordered" evidence="18">
    <location>
        <begin position="33"/>
        <end position="60"/>
    </location>
</feature>
<feature type="compositionally biased region" description="Basic and acidic residues" evidence="18">
    <location>
        <begin position="1214"/>
        <end position="1224"/>
    </location>
</feature>
<keyword evidence="6" id="KW-0498">Mitosis</keyword>
<feature type="coiled-coil region" evidence="17">
    <location>
        <begin position="113"/>
        <end position="218"/>
    </location>
</feature>
<evidence type="ECO:0000256" key="1">
    <source>
        <dbReference type="ARBA" id="ARBA00004123"/>
    </source>
</evidence>
<feature type="compositionally biased region" description="Basic and acidic residues" evidence="18">
    <location>
        <begin position="418"/>
        <end position="428"/>
    </location>
</feature>
<comment type="subunit">
    <text evidence="2">Interacts (via N-terminus) with spn-A/Rad51.</text>
</comment>
<dbReference type="PROSITE" id="PS51194">
    <property type="entry name" value="HELICASE_CTER"/>
    <property type="match status" value="1"/>
</dbReference>
<keyword evidence="9" id="KW-0067">ATP-binding</keyword>
<feature type="domain" description="Helicase ATP-binding" evidence="19">
    <location>
        <begin position="519"/>
        <end position="630"/>
    </location>
</feature>
<dbReference type="GO" id="GO:0004386">
    <property type="term" value="F:helicase activity"/>
    <property type="evidence" value="ECO:0007669"/>
    <property type="project" value="UniProtKB-KW"/>
</dbReference>
<evidence type="ECO:0000256" key="8">
    <source>
        <dbReference type="ARBA" id="ARBA00022806"/>
    </source>
</evidence>
<dbReference type="OrthoDB" id="413460at2759"/>
<gene>
    <name evidence="21" type="primary">ERCC6</name>
    <name evidence="21" type="ORF">TNIN_331251</name>
</gene>
<dbReference type="CDD" id="cd21397">
    <property type="entry name" value="cc_ERCC-6_N"/>
    <property type="match status" value="1"/>
</dbReference>
<dbReference type="GO" id="GO:0006283">
    <property type="term" value="P:transcription-coupled nucleotide-excision repair"/>
    <property type="evidence" value="ECO:0007669"/>
    <property type="project" value="TreeGrafter"/>
</dbReference>
<evidence type="ECO:0000256" key="2">
    <source>
        <dbReference type="ARBA" id="ARBA00011467"/>
    </source>
</evidence>
<comment type="subcellular location">
    <subcellularLocation>
        <location evidence="1">Nucleus</location>
    </subcellularLocation>
</comment>
<evidence type="ECO:0000313" key="22">
    <source>
        <dbReference type="Proteomes" id="UP000886998"/>
    </source>
</evidence>
<dbReference type="CDD" id="cd18793">
    <property type="entry name" value="SF2_C_SNF"/>
    <property type="match status" value="1"/>
</dbReference>
<evidence type="ECO:0000256" key="3">
    <source>
        <dbReference type="ARBA" id="ARBA00015341"/>
    </source>
</evidence>
<feature type="region of interest" description="Disordered" evidence="18">
    <location>
        <begin position="404"/>
        <end position="448"/>
    </location>
</feature>
<dbReference type="GO" id="GO:0016787">
    <property type="term" value="F:hydrolase activity"/>
    <property type="evidence" value="ECO:0007669"/>
    <property type="project" value="UniProtKB-KW"/>
</dbReference>
<keyword evidence="10" id="KW-0539">Nucleus</keyword>
<dbReference type="Gene3D" id="3.40.50.300">
    <property type="entry name" value="P-loop containing nucleotide triphosphate hydrolases"/>
    <property type="match status" value="1"/>
</dbReference>
<dbReference type="GO" id="GO:0051301">
    <property type="term" value="P:cell division"/>
    <property type="evidence" value="ECO:0007669"/>
    <property type="project" value="UniProtKB-KW"/>
</dbReference>
<organism evidence="21 22">
    <name type="scientific">Trichonephila inaurata madagascariensis</name>
    <dbReference type="NCBI Taxonomy" id="2747483"/>
    <lineage>
        <taxon>Eukaryota</taxon>
        <taxon>Metazoa</taxon>
        <taxon>Ecdysozoa</taxon>
        <taxon>Arthropoda</taxon>
        <taxon>Chelicerata</taxon>
        <taxon>Arachnida</taxon>
        <taxon>Araneae</taxon>
        <taxon>Araneomorphae</taxon>
        <taxon>Entelegynae</taxon>
        <taxon>Araneoidea</taxon>
        <taxon>Nephilidae</taxon>
        <taxon>Trichonephila</taxon>
        <taxon>Trichonephila inaurata</taxon>
    </lineage>
</organism>
<feature type="region of interest" description="Disordered" evidence="18">
    <location>
        <begin position="288"/>
        <end position="307"/>
    </location>
</feature>
<evidence type="ECO:0000256" key="11">
    <source>
        <dbReference type="ARBA" id="ARBA00023306"/>
    </source>
</evidence>
<dbReference type="InterPro" id="IPR014001">
    <property type="entry name" value="Helicase_ATP-bd"/>
</dbReference>
<keyword evidence="8" id="KW-0347">Helicase</keyword>
<dbReference type="InterPro" id="IPR049730">
    <property type="entry name" value="SNF2/RAD54-like_C"/>
</dbReference>
<dbReference type="InterPro" id="IPR001650">
    <property type="entry name" value="Helicase_C-like"/>
</dbReference>
<evidence type="ECO:0000256" key="15">
    <source>
        <dbReference type="ARBA" id="ARBA00076356"/>
    </source>
</evidence>
<keyword evidence="11" id="KW-0131">Cell cycle</keyword>
<keyword evidence="5" id="KW-0547">Nucleotide-binding</keyword>
<keyword evidence="4" id="KW-0132">Cell division</keyword>
<evidence type="ECO:0000256" key="9">
    <source>
        <dbReference type="ARBA" id="ARBA00022840"/>
    </source>
</evidence>
<evidence type="ECO:0000256" key="18">
    <source>
        <dbReference type="SAM" id="MobiDB-lite"/>
    </source>
</evidence>
<evidence type="ECO:0000256" key="5">
    <source>
        <dbReference type="ARBA" id="ARBA00022741"/>
    </source>
</evidence>
<reference evidence="21" key="1">
    <citation type="submission" date="2020-08" db="EMBL/GenBank/DDBJ databases">
        <title>Multicomponent nature underlies the extraordinary mechanical properties of spider dragline silk.</title>
        <authorList>
            <person name="Kono N."/>
            <person name="Nakamura H."/>
            <person name="Mori M."/>
            <person name="Yoshida Y."/>
            <person name="Ohtoshi R."/>
            <person name="Malay A.D."/>
            <person name="Moran D.A.P."/>
            <person name="Tomita M."/>
            <person name="Numata K."/>
            <person name="Arakawa K."/>
        </authorList>
    </citation>
    <scope>NUCLEOTIDE SEQUENCE</scope>
</reference>
<keyword evidence="22" id="KW-1185">Reference proteome</keyword>
<evidence type="ECO:0000256" key="10">
    <source>
        <dbReference type="ARBA" id="ARBA00023242"/>
    </source>
</evidence>
<comment type="caution">
    <text evidence="21">The sequence shown here is derived from an EMBL/GenBank/DDBJ whole genome shotgun (WGS) entry which is preliminary data.</text>
</comment>
<dbReference type="Proteomes" id="UP000886998">
    <property type="component" value="Unassembled WGS sequence"/>
</dbReference>
<dbReference type="GO" id="GO:0005634">
    <property type="term" value="C:nucleus"/>
    <property type="evidence" value="ECO:0007669"/>
    <property type="project" value="UniProtKB-SubCell"/>
</dbReference>
<protein>
    <recommendedName>
        <fullName evidence="14">DNA excision repair protein ERCC-6</fullName>
    </recommendedName>
    <alternativeName>
        <fullName evidence="15">ATP-dependent helicase ERCC6</fullName>
    </alternativeName>
    <alternativeName>
        <fullName evidence="16">Cockayne syndrome protein CSB</fullName>
    </alternativeName>
    <alternativeName>
        <fullName evidence="3">DNA repair and recombination protein RAD54-like</fullName>
    </alternativeName>
    <alternativeName>
        <fullName evidence="13">Protein okra</fullName>
    </alternativeName>
</protein>
<evidence type="ECO:0000256" key="13">
    <source>
        <dbReference type="ARBA" id="ARBA00029956"/>
    </source>
</evidence>
<dbReference type="FunFam" id="3.40.50.300:FF:000863">
    <property type="entry name" value="DNA excision repair protein ERCC-6"/>
    <property type="match status" value="1"/>
</dbReference>
<name>A0A8X6MLN5_9ARAC</name>
<feature type="domain" description="Helicase C-terminal" evidence="20">
    <location>
        <begin position="785"/>
        <end position="944"/>
    </location>
</feature>
<evidence type="ECO:0000259" key="19">
    <source>
        <dbReference type="PROSITE" id="PS51192"/>
    </source>
</evidence>
<dbReference type="Gene3D" id="3.40.50.10810">
    <property type="entry name" value="Tandem AAA-ATPase domain"/>
    <property type="match status" value="2"/>
</dbReference>
<feature type="region of interest" description="Disordered" evidence="18">
    <location>
        <begin position="1044"/>
        <end position="1067"/>
    </location>
</feature>
<evidence type="ECO:0000256" key="4">
    <source>
        <dbReference type="ARBA" id="ARBA00022618"/>
    </source>
</evidence>
<dbReference type="GO" id="GO:0008094">
    <property type="term" value="F:ATP-dependent activity, acting on DNA"/>
    <property type="evidence" value="ECO:0007669"/>
    <property type="project" value="TreeGrafter"/>
</dbReference>
<feature type="compositionally biased region" description="Polar residues" evidence="18">
    <location>
        <begin position="1251"/>
        <end position="1263"/>
    </location>
</feature>
<dbReference type="PROSITE" id="PS51192">
    <property type="entry name" value="HELICASE_ATP_BIND_1"/>
    <property type="match status" value="1"/>
</dbReference>
<evidence type="ECO:0000256" key="16">
    <source>
        <dbReference type="ARBA" id="ARBA00079118"/>
    </source>
</evidence>
<evidence type="ECO:0000259" key="20">
    <source>
        <dbReference type="PROSITE" id="PS51194"/>
    </source>
</evidence>
<feature type="compositionally biased region" description="Basic residues" evidence="18">
    <location>
        <begin position="288"/>
        <end position="297"/>
    </location>
</feature>
<evidence type="ECO:0000256" key="6">
    <source>
        <dbReference type="ARBA" id="ARBA00022776"/>
    </source>
</evidence>
<comment type="function">
    <text evidence="12">Involved in mitotic DNA repair and meiotic recombination. Functions in the recombinational DNA repair pathway. Essential for interhomolog gene conversion (GC), but may have a less important role in intersister GC than spn-A/Rad51. In the presence of DNA, spn-A/Rad51 enhances the ATPase activity of okr/Rad54.</text>
</comment>
<feature type="region of interest" description="Disordered" evidence="18">
    <location>
        <begin position="1248"/>
        <end position="1267"/>
    </location>
</feature>
<evidence type="ECO:0000256" key="14">
    <source>
        <dbReference type="ARBA" id="ARBA00071998"/>
    </source>
</evidence>
<sequence length="1344" mass="152746">MENSQDLDEKCRAFSTTLKEELKLCSDLMSEEDYSNSKSQTKNMDSNEDATSRTASNFSTSFSSNSESFCFAEESIPNVSFNDQELLDLGVNAYDQTHFEAEIISQVDKALKAEEEHNRVADANKELHFVEEDIQFIKNHLNKMEKKISAIPNDPNLMTVANQKELAAIKKEHENKLKQMKKLETKRKALQVCVSGNVEEVNTMLQRNSNENEEEIDEETLYHLERASTAKETEEERLIRTGEMTPFGTVIKNQAKKQPKPKSVTISSNSVTEFEKFLLSQAEEHQHNKTISKKKCQVSKDSPSKSSDFIAIKSDESSSFQGFTDLKAVSRKTSKILSKIKLGSKHAKGFSKQKNFNRSLVKNYKSDSSISDIEHGNELDIADDVNNYSSDDVYIPDKCDWDDNSSDDLEERSRKKNKDSSKNSRTSRDNNLSDSNSHKTAVNKKGMKKLVDDGNQKSFLERIRALEKSNWMEKQLKLLNGELASDEDDVTEFEEGYKIPNSIWNKLYKYQQTGVHWLWELHQENCGGIVGDEMGLGKTIQVIAFLIGLKYSNLRTVGDCFKGLGPVILVCPATVMHQWVKEFHTWWPIFRVAILHQSGSFVGKKFRTPHRLILSGSPIQNNLKELWSLFDFIFPGKLGTLPVFMQEFSVPIMFGGYSNATQVQVQIAYKCATVLRDTIKHYLLRRMKSDVQMSINLPNKNEQVLFCQLTKDQEELYKGYINSKEVESILSARLKVFIGLINLRKICNHPDIFDGGPKIFKDTDVSTLTEEDHYGYYKKSGKMIVVEALLRLWHKQGHRVLLFTQSKQMLEIFEIFVKSKNYKYMKMDGTTSISSRQPAVTKFNLDPSIFVFLLTTRVGGLGVNLTGANRIIIYDPDWNPSTDAQARERSWRIGQSKQVTVYRLLTAGTIEEKIYHRQIFKQFMTNRVLKDPKQRRFFKSNDLYELFTYQDVGKQGTETSAIFAGTGSEINLKKKFRKTNKKKYPKEQKSEPMDSTDVAVTFSKKKQEEMRMLAKKLSQQLANCHLPKSSGTSLFVDNETTKEHDVNGCNSTPSVESQSVEKPLKEKSGEKTLKGTVKRKAAKVEGEIIDYVVKKKIFKPTDDKDEHKNEDDYILSKLFEKSGVHTALKHDVIVESSAPDYSIVENEADRVASEAIKALKASRRTCVPAAEGIPTWTGQHGGLMKHRFGQKKKLPYNPTMPSSSINTKSSPKSMCKDIKFDGNKDPASTEAPSSSDLLSAIRNRKVKFRTNGDSDSNDENPPSLTYLGTPRSFSEYDGLLDDIRNFIAFQSASNGAATTKELLCAFKNKIKVKDNAIFKALLYKLCTYSRASGEGVWYLKDEYK</sequence>
<evidence type="ECO:0000256" key="7">
    <source>
        <dbReference type="ARBA" id="ARBA00022801"/>
    </source>
</evidence>
<accession>A0A8X6MLN5</accession>
<evidence type="ECO:0000256" key="17">
    <source>
        <dbReference type="SAM" id="Coils"/>
    </source>
</evidence>
<feature type="compositionally biased region" description="Low complexity" evidence="18">
    <location>
        <begin position="1199"/>
        <end position="1213"/>
    </location>
</feature>
<feature type="compositionally biased region" description="Polar residues" evidence="18">
    <location>
        <begin position="1048"/>
        <end position="1060"/>
    </location>
</feature>
<dbReference type="SUPFAM" id="SSF52540">
    <property type="entry name" value="P-loop containing nucleoside triphosphate hydrolases"/>
    <property type="match status" value="2"/>
</dbReference>
<evidence type="ECO:0000256" key="12">
    <source>
        <dbReference type="ARBA" id="ARBA00024776"/>
    </source>
</evidence>
<dbReference type="InterPro" id="IPR050496">
    <property type="entry name" value="SNF2_RAD54_helicase_repair"/>
</dbReference>
<dbReference type="CDD" id="cd22254">
    <property type="entry name" value="CSB_WHD"/>
    <property type="match status" value="1"/>
</dbReference>
<dbReference type="InterPro" id="IPR000330">
    <property type="entry name" value="SNF2_N"/>
</dbReference>
<dbReference type="InterPro" id="IPR027417">
    <property type="entry name" value="P-loop_NTPase"/>
</dbReference>
<dbReference type="InterPro" id="IPR059240">
    <property type="entry name" value="cc_ERCC-6_N"/>
</dbReference>